<proteinExistence type="inferred from homology"/>
<name>A0AAD4NKL0_9BILA</name>
<evidence type="ECO:0000256" key="3">
    <source>
        <dbReference type="ARBA" id="ARBA00007363"/>
    </source>
</evidence>
<dbReference type="AlphaFoldDB" id="A0AAD4NKL0"/>
<feature type="region of interest" description="Disordered" evidence="7">
    <location>
        <begin position="1"/>
        <end position="38"/>
    </location>
</feature>
<dbReference type="InterPro" id="IPR007667">
    <property type="entry name" value="Hypoxia_induced_domain"/>
</dbReference>
<feature type="compositionally biased region" description="Basic and acidic residues" evidence="7">
    <location>
        <begin position="1"/>
        <end position="15"/>
    </location>
</feature>
<feature type="transmembrane region" description="Helical" evidence="8">
    <location>
        <begin position="203"/>
        <end position="226"/>
    </location>
</feature>
<comment type="similarity">
    <text evidence="3">Belongs to the UPF0389 family.</text>
</comment>
<dbReference type="EMBL" id="JAKKPZ010000001">
    <property type="protein sequence ID" value="KAI1728623.1"/>
    <property type="molecule type" value="Genomic_DNA"/>
</dbReference>
<evidence type="ECO:0000256" key="5">
    <source>
        <dbReference type="ARBA" id="ARBA00022989"/>
    </source>
</evidence>
<reference evidence="10" key="1">
    <citation type="submission" date="2022-01" db="EMBL/GenBank/DDBJ databases">
        <title>Genome Sequence Resource for Two Populations of Ditylenchus destructor, the Migratory Endoparasitic Phytonematode.</title>
        <authorList>
            <person name="Zhang H."/>
            <person name="Lin R."/>
            <person name="Xie B."/>
        </authorList>
    </citation>
    <scope>NUCLEOTIDE SEQUENCE</scope>
    <source>
        <strain evidence="10">BazhouSP</strain>
    </source>
</reference>
<evidence type="ECO:0000256" key="6">
    <source>
        <dbReference type="ARBA" id="ARBA00023136"/>
    </source>
</evidence>
<accession>A0AAD4NKL0</accession>
<dbReference type="InterPro" id="IPR009432">
    <property type="entry name" value="DUF1075"/>
</dbReference>
<organism evidence="10 11">
    <name type="scientific">Ditylenchus destructor</name>
    <dbReference type="NCBI Taxonomy" id="166010"/>
    <lineage>
        <taxon>Eukaryota</taxon>
        <taxon>Metazoa</taxon>
        <taxon>Ecdysozoa</taxon>
        <taxon>Nematoda</taxon>
        <taxon>Chromadorea</taxon>
        <taxon>Rhabditida</taxon>
        <taxon>Tylenchina</taxon>
        <taxon>Tylenchomorpha</taxon>
        <taxon>Sphaerularioidea</taxon>
        <taxon>Anguinidae</taxon>
        <taxon>Anguininae</taxon>
        <taxon>Ditylenchus</taxon>
    </lineage>
</organism>
<dbReference type="Gene3D" id="6.10.140.1320">
    <property type="match status" value="1"/>
</dbReference>
<evidence type="ECO:0000313" key="10">
    <source>
        <dbReference type="EMBL" id="KAI1728623.1"/>
    </source>
</evidence>
<evidence type="ECO:0000259" key="9">
    <source>
        <dbReference type="PROSITE" id="PS51503"/>
    </source>
</evidence>
<protein>
    <submittedName>
        <fullName evidence="10">Hypoxia induced protein conserved region domain-containing protein</fullName>
    </submittedName>
</protein>
<dbReference type="GO" id="GO:0016020">
    <property type="term" value="C:membrane"/>
    <property type="evidence" value="ECO:0007669"/>
    <property type="project" value="UniProtKB-SubCell"/>
</dbReference>
<evidence type="ECO:0000313" key="11">
    <source>
        <dbReference type="Proteomes" id="UP001201812"/>
    </source>
</evidence>
<evidence type="ECO:0000256" key="7">
    <source>
        <dbReference type="SAM" id="MobiDB-lite"/>
    </source>
</evidence>
<evidence type="ECO:0000256" key="1">
    <source>
        <dbReference type="ARBA" id="ARBA00004167"/>
    </source>
</evidence>
<dbReference type="Pfam" id="PF06388">
    <property type="entry name" value="DUF1075"/>
    <property type="match status" value="1"/>
</dbReference>
<dbReference type="Proteomes" id="UP001201812">
    <property type="component" value="Unassembled WGS sequence"/>
</dbReference>
<dbReference type="GO" id="GO:0005739">
    <property type="term" value="C:mitochondrion"/>
    <property type="evidence" value="ECO:0007669"/>
    <property type="project" value="UniProtKB-SubCell"/>
</dbReference>
<evidence type="ECO:0000256" key="8">
    <source>
        <dbReference type="SAM" id="Phobius"/>
    </source>
</evidence>
<dbReference type="Pfam" id="PF04588">
    <property type="entry name" value="HIG_1_N"/>
    <property type="match status" value="1"/>
</dbReference>
<dbReference type="PROSITE" id="PS51503">
    <property type="entry name" value="HIG1"/>
    <property type="match status" value="1"/>
</dbReference>
<keyword evidence="5 8" id="KW-1133">Transmembrane helix</keyword>
<evidence type="ECO:0000256" key="4">
    <source>
        <dbReference type="ARBA" id="ARBA00022692"/>
    </source>
</evidence>
<feature type="transmembrane region" description="Helical" evidence="8">
    <location>
        <begin position="355"/>
        <end position="374"/>
    </location>
</feature>
<keyword evidence="11" id="KW-1185">Reference proteome</keyword>
<feature type="domain" description="HIG1" evidence="9">
    <location>
        <begin position="290"/>
        <end position="383"/>
    </location>
</feature>
<evidence type="ECO:0000256" key="2">
    <source>
        <dbReference type="ARBA" id="ARBA00004173"/>
    </source>
</evidence>
<gene>
    <name evidence="10" type="ORF">DdX_00819</name>
</gene>
<keyword evidence="6 8" id="KW-0472">Membrane</keyword>
<comment type="subcellular location">
    <subcellularLocation>
        <location evidence="1">Membrane</location>
        <topology evidence="1">Single-pass membrane protein</topology>
    </subcellularLocation>
    <subcellularLocation>
        <location evidence="2">Mitochondrion</location>
    </subcellularLocation>
</comment>
<comment type="caution">
    <text evidence="10">The sequence shown here is derived from an EMBL/GenBank/DDBJ whole genome shotgun (WGS) entry which is preliminary data.</text>
</comment>
<sequence length="385" mass="42998">MEKQPAARAKDERGEIPGSRNVTKSGAEAATPAPPNTSDTLKYAGVGAAVVAVRIAKLRIKMLAKIPAACRPAVSGSSSALFASRLGRVSFAHKYNPHYYSSTFSIMDVYKRKGPPRKPAIEGEIGGSETDMKQKFGYTTHEQYLDKKLEQRWNRTPDVGEDVKPTMAQKRRLVLTMLYPNLDAIPEYVAFNIMEKMKSRMRVIFYLTLSIIGFTFMYVILIGLHYRILQFALLFEKYFLHTMRTFGRALSAVLAARVVHATVPGGLVFKTEDEKNAHGKEHSKHKQELMPNTRPIVRNHPPPNFDQERGEYTHLMSNPIVIIGSLTVLYALWGMARNIATGNTAKANKYMQLRVAAQGGTALFLAMAATWLAYKAISDEKATKK</sequence>
<keyword evidence="4 8" id="KW-0812">Transmembrane</keyword>
<feature type="transmembrane region" description="Helical" evidence="8">
    <location>
        <begin position="315"/>
        <end position="335"/>
    </location>
</feature>